<dbReference type="PANTHER" id="PTHR30582">
    <property type="entry name" value="L,D-TRANSPEPTIDASE"/>
    <property type="match status" value="1"/>
</dbReference>
<evidence type="ECO:0000256" key="6">
    <source>
        <dbReference type="ARBA" id="ARBA00022960"/>
    </source>
</evidence>
<dbReference type="CDD" id="cd16913">
    <property type="entry name" value="YkuD_like"/>
    <property type="match status" value="1"/>
</dbReference>
<dbReference type="EMBL" id="JAYGHX010000002">
    <property type="protein sequence ID" value="MEA5390364.1"/>
    <property type="molecule type" value="Genomic_DNA"/>
</dbReference>
<evidence type="ECO:0000256" key="7">
    <source>
        <dbReference type="ARBA" id="ARBA00022984"/>
    </source>
</evidence>
<keyword evidence="5" id="KW-0378">Hydrolase</keyword>
<name>A0ABU5RRI4_9CYAN</name>
<keyword evidence="10" id="KW-0732">Signal</keyword>
<evidence type="ECO:0000256" key="9">
    <source>
        <dbReference type="PROSITE-ProRule" id="PRU01373"/>
    </source>
</evidence>
<dbReference type="GO" id="GO:0016740">
    <property type="term" value="F:transferase activity"/>
    <property type="evidence" value="ECO:0007669"/>
    <property type="project" value="UniProtKB-KW"/>
</dbReference>
<reference evidence="12 13" key="1">
    <citation type="submission" date="2023-12" db="EMBL/GenBank/DDBJ databases">
        <title>Baltic Sea Cyanobacteria.</title>
        <authorList>
            <person name="Delbaje E."/>
            <person name="Fewer D.P."/>
            <person name="Shishido T.K."/>
        </authorList>
    </citation>
    <scope>NUCLEOTIDE SEQUENCE [LARGE SCALE GENOMIC DNA]</scope>
    <source>
        <strain evidence="12 13">UHCC 0139</strain>
    </source>
</reference>
<evidence type="ECO:0000259" key="11">
    <source>
        <dbReference type="PROSITE" id="PS52029"/>
    </source>
</evidence>
<evidence type="ECO:0000256" key="5">
    <source>
        <dbReference type="ARBA" id="ARBA00022801"/>
    </source>
</evidence>
<sequence length="195" mass="20936">MNRQAVLPLALALFSSFSGWSVQPAMAAVAGGDAAAGSPEPTAATAEPASPPLQLILDRRSRLLKVMEGGRERRRFRVGVGMPGWETPVGSFSVIEKTAYPIWEHPAKGVRIPPGPTNPLGSRWIGFHRDCKGRRGFNGQEHLEVKGCVTSGFHGTPNRDSVGGAVSHGCVRLFDEDVRELFEMVQVGTPVTVLP</sequence>
<feature type="active site" description="Proton donor/acceptor" evidence="9">
    <location>
        <position position="154"/>
    </location>
</feature>
<dbReference type="SUPFAM" id="SSF141523">
    <property type="entry name" value="L,D-transpeptidase catalytic domain-like"/>
    <property type="match status" value="1"/>
</dbReference>
<feature type="active site" description="Nucleophile" evidence="9">
    <location>
        <position position="170"/>
    </location>
</feature>
<evidence type="ECO:0000256" key="8">
    <source>
        <dbReference type="ARBA" id="ARBA00023316"/>
    </source>
</evidence>
<protein>
    <submittedName>
        <fullName evidence="12">L,D-transpeptidase</fullName>
        <ecNumber evidence="12">2.-.-.-</ecNumber>
    </submittedName>
</protein>
<dbReference type="EC" id="2.-.-.-" evidence="12"/>
<comment type="pathway">
    <text evidence="1 9">Cell wall biogenesis; peptidoglycan biosynthesis.</text>
</comment>
<evidence type="ECO:0000256" key="3">
    <source>
        <dbReference type="ARBA" id="ARBA00022676"/>
    </source>
</evidence>
<keyword evidence="3" id="KW-0328">Glycosyltransferase</keyword>
<feature type="domain" description="L,D-TPase catalytic" evidence="11">
    <location>
        <begin position="53"/>
        <end position="194"/>
    </location>
</feature>
<evidence type="ECO:0000256" key="1">
    <source>
        <dbReference type="ARBA" id="ARBA00004752"/>
    </source>
</evidence>
<dbReference type="InterPro" id="IPR050979">
    <property type="entry name" value="LD-transpeptidase"/>
</dbReference>
<dbReference type="PROSITE" id="PS52029">
    <property type="entry name" value="LD_TPASE"/>
    <property type="match status" value="1"/>
</dbReference>
<evidence type="ECO:0000313" key="13">
    <source>
        <dbReference type="Proteomes" id="UP001304461"/>
    </source>
</evidence>
<keyword evidence="13" id="KW-1185">Reference proteome</keyword>
<dbReference type="InterPro" id="IPR038063">
    <property type="entry name" value="Transpep_catalytic_dom"/>
</dbReference>
<accession>A0ABU5RRI4</accession>
<dbReference type="Gene3D" id="2.40.440.10">
    <property type="entry name" value="L,D-transpeptidase catalytic domain-like"/>
    <property type="match status" value="1"/>
</dbReference>
<dbReference type="PANTHER" id="PTHR30582:SF24">
    <property type="entry name" value="L,D-TRANSPEPTIDASE ERFK_SRFK-RELATED"/>
    <property type="match status" value="1"/>
</dbReference>
<keyword evidence="8 9" id="KW-0961">Cell wall biogenesis/degradation</keyword>
<keyword evidence="6 9" id="KW-0133">Cell shape</keyword>
<feature type="signal peptide" evidence="10">
    <location>
        <begin position="1"/>
        <end position="27"/>
    </location>
</feature>
<evidence type="ECO:0000256" key="4">
    <source>
        <dbReference type="ARBA" id="ARBA00022679"/>
    </source>
</evidence>
<proteinExistence type="inferred from homology"/>
<keyword evidence="7 9" id="KW-0573">Peptidoglycan synthesis</keyword>
<comment type="similarity">
    <text evidence="2">Belongs to the YkuD family.</text>
</comment>
<dbReference type="InterPro" id="IPR005490">
    <property type="entry name" value="LD_TPept_cat_dom"/>
</dbReference>
<comment type="caution">
    <text evidence="12">The sequence shown here is derived from an EMBL/GenBank/DDBJ whole genome shotgun (WGS) entry which is preliminary data.</text>
</comment>
<dbReference type="Pfam" id="PF03734">
    <property type="entry name" value="YkuD"/>
    <property type="match status" value="1"/>
</dbReference>
<gene>
    <name evidence="12" type="ORF">VB738_03720</name>
</gene>
<evidence type="ECO:0000256" key="10">
    <source>
        <dbReference type="SAM" id="SignalP"/>
    </source>
</evidence>
<dbReference type="RefSeq" id="WP_323304471.1">
    <property type="nucleotide sequence ID" value="NZ_JAYGHX010000002.1"/>
</dbReference>
<dbReference type="Proteomes" id="UP001304461">
    <property type="component" value="Unassembled WGS sequence"/>
</dbReference>
<evidence type="ECO:0000313" key="12">
    <source>
        <dbReference type="EMBL" id="MEA5390364.1"/>
    </source>
</evidence>
<evidence type="ECO:0000256" key="2">
    <source>
        <dbReference type="ARBA" id="ARBA00005992"/>
    </source>
</evidence>
<organism evidence="12 13">
    <name type="scientific">Cyanobium gracile UHCC 0139</name>
    <dbReference type="NCBI Taxonomy" id="3110308"/>
    <lineage>
        <taxon>Bacteria</taxon>
        <taxon>Bacillati</taxon>
        <taxon>Cyanobacteriota</taxon>
        <taxon>Cyanophyceae</taxon>
        <taxon>Synechococcales</taxon>
        <taxon>Prochlorococcaceae</taxon>
        <taxon>Cyanobium</taxon>
    </lineage>
</organism>
<feature type="chain" id="PRO_5047416321" evidence="10">
    <location>
        <begin position="28"/>
        <end position="195"/>
    </location>
</feature>
<keyword evidence="4 12" id="KW-0808">Transferase</keyword>